<feature type="domain" description="FAD/NAD(P)-binding" evidence="1">
    <location>
        <begin position="7"/>
        <end position="347"/>
    </location>
</feature>
<evidence type="ECO:0000259" key="1">
    <source>
        <dbReference type="Pfam" id="PF07992"/>
    </source>
</evidence>
<protein>
    <recommendedName>
        <fullName evidence="1">FAD/NAD(P)-binding domain-containing protein</fullName>
    </recommendedName>
</protein>
<dbReference type="PRINTS" id="PR00411">
    <property type="entry name" value="PNDRDTASEI"/>
</dbReference>
<accession>A0A7C8ILE8</accession>
<organism evidence="2 3">
    <name type="scientific">Xylaria multiplex</name>
    <dbReference type="NCBI Taxonomy" id="323545"/>
    <lineage>
        <taxon>Eukaryota</taxon>
        <taxon>Fungi</taxon>
        <taxon>Dikarya</taxon>
        <taxon>Ascomycota</taxon>
        <taxon>Pezizomycotina</taxon>
        <taxon>Sordariomycetes</taxon>
        <taxon>Xylariomycetidae</taxon>
        <taxon>Xylariales</taxon>
        <taxon>Xylariaceae</taxon>
        <taxon>Xylaria</taxon>
    </lineage>
</organism>
<dbReference type="SUPFAM" id="SSF51905">
    <property type="entry name" value="FAD/NAD(P)-binding domain"/>
    <property type="match status" value="1"/>
</dbReference>
<dbReference type="InParanoid" id="A0A7C8ILE8"/>
<proteinExistence type="predicted"/>
<dbReference type="AlphaFoldDB" id="A0A7C8ILE8"/>
<dbReference type="GO" id="GO:0005737">
    <property type="term" value="C:cytoplasm"/>
    <property type="evidence" value="ECO:0007669"/>
    <property type="project" value="TreeGrafter"/>
</dbReference>
<dbReference type="EMBL" id="WUBL01000085">
    <property type="protein sequence ID" value="KAF2966581.1"/>
    <property type="molecule type" value="Genomic_DNA"/>
</dbReference>
<dbReference type="PANTHER" id="PTHR43735:SF11">
    <property type="entry name" value="HYPOTHETICAL OXIDOREDUCTASE (EUROFUNG)"/>
    <property type="match status" value="1"/>
</dbReference>
<dbReference type="InterPro" id="IPR023753">
    <property type="entry name" value="FAD/NAD-binding_dom"/>
</dbReference>
<evidence type="ECO:0000313" key="2">
    <source>
        <dbReference type="EMBL" id="KAF2966581.1"/>
    </source>
</evidence>
<comment type="caution">
    <text evidence="2">The sequence shown here is derived from an EMBL/GenBank/DDBJ whole genome shotgun (WGS) entry which is preliminary data.</text>
</comment>
<sequence>MATSLRNIVVVGGSFAGAATSQGLANLLPSTHRVLLIEPHSHFHYLFAFPRFSIVPTYEHKAFIPFSGVFAAVPSPERHHVVRARVSALHKDRVVLDREWQGVHEIPYDYLVLATGTNLRAPGTMKDEEKALSVKYLQNYQQRLKNSSSVAVIGGGAVGVQKISRAKKLPSKPKLEPGSLTRFRDAHKLCLKRQQLTPGIVVATDLKEIYPEKEITLIHSRDQLMPLFHNDLSEIIKARCQELGVKLALGSRVNIPEDEFQNDSKGPITLSLQNGNTLHADAVILATGQMPNTQFFSTLPASSEDSLLNPTNGFIRVRPTLQLQDPSYPHLFAVGDVADSGAHKAARPGVNQAQVVAKNILDLVEGREPSEKIEITPPGIHLSLGLSKNIIFRNPNTSKGDTEPSVVWRDDGTRDMEIDAAWVRRGVPVKSEAEYHL</sequence>
<dbReference type="GO" id="GO:0004174">
    <property type="term" value="F:electron-transferring-flavoprotein dehydrogenase activity"/>
    <property type="evidence" value="ECO:0007669"/>
    <property type="project" value="TreeGrafter"/>
</dbReference>
<gene>
    <name evidence="2" type="ORF">GQX73_g6958</name>
</gene>
<dbReference type="InterPro" id="IPR036188">
    <property type="entry name" value="FAD/NAD-bd_sf"/>
</dbReference>
<keyword evidence="3" id="KW-1185">Reference proteome</keyword>
<dbReference type="Pfam" id="PF07992">
    <property type="entry name" value="Pyr_redox_2"/>
    <property type="match status" value="1"/>
</dbReference>
<dbReference type="GO" id="GO:0050660">
    <property type="term" value="F:flavin adenine dinucleotide binding"/>
    <property type="evidence" value="ECO:0007669"/>
    <property type="project" value="TreeGrafter"/>
</dbReference>
<dbReference type="PANTHER" id="PTHR43735">
    <property type="entry name" value="APOPTOSIS-INDUCING FACTOR 1"/>
    <property type="match status" value="1"/>
</dbReference>
<reference evidence="2 3" key="1">
    <citation type="submission" date="2019-12" db="EMBL/GenBank/DDBJ databases">
        <title>Draft genome sequence of the ascomycete Xylaria multiplex DSM 110363.</title>
        <authorList>
            <person name="Buettner E."/>
            <person name="Kellner H."/>
        </authorList>
    </citation>
    <scope>NUCLEOTIDE SEQUENCE [LARGE SCALE GENOMIC DNA]</scope>
    <source>
        <strain evidence="2 3">DSM 110363</strain>
    </source>
</reference>
<name>A0A7C8ILE8_9PEZI</name>
<dbReference type="OrthoDB" id="202203at2759"/>
<evidence type="ECO:0000313" key="3">
    <source>
        <dbReference type="Proteomes" id="UP000481858"/>
    </source>
</evidence>
<dbReference type="Proteomes" id="UP000481858">
    <property type="component" value="Unassembled WGS sequence"/>
</dbReference>
<dbReference type="Gene3D" id="3.50.50.100">
    <property type="match status" value="2"/>
</dbReference>
<dbReference type="PRINTS" id="PR00368">
    <property type="entry name" value="FADPNR"/>
</dbReference>